<gene>
    <name evidence="2" type="ORF">DWX70_20915</name>
</gene>
<protein>
    <submittedName>
        <fullName evidence="2">NAD(P)-dependent oxidoreductase</fullName>
    </submittedName>
</protein>
<dbReference type="Pfam" id="PF01370">
    <property type="entry name" value="Epimerase"/>
    <property type="match status" value="1"/>
</dbReference>
<dbReference type="Proteomes" id="UP000266492">
    <property type="component" value="Unassembled WGS sequence"/>
</dbReference>
<dbReference type="EMBL" id="QRVZ01000022">
    <property type="protein sequence ID" value="RGS80625.1"/>
    <property type="molecule type" value="Genomic_DNA"/>
</dbReference>
<dbReference type="PANTHER" id="PTHR43245">
    <property type="entry name" value="BIFUNCTIONAL POLYMYXIN RESISTANCE PROTEIN ARNA"/>
    <property type="match status" value="1"/>
</dbReference>
<evidence type="ECO:0000259" key="1">
    <source>
        <dbReference type="Pfam" id="PF01370"/>
    </source>
</evidence>
<dbReference type="CDD" id="cd08946">
    <property type="entry name" value="SDR_e"/>
    <property type="match status" value="1"/>
</dbReference>
<name>A0A395VW34_BACOV</name>
<dbReference type="PANTHER" id="PTHR43245:SF55">
    <property type="entry name" value="NAD(P)-BINDING DOMAIN-CONTAINING PROTEIN"/>
    <property type="match status" value="1"/>
</dbReference>
<dbReference type="InterPro" id="IPR050177">
    <property type="entry name" value="Lipid_A_modif_metabolic_enz"/>
</dbReference>
<dbReference type="Gene3D" id="3.40.50.720">
    <property type="entry name" value="NAD(P)-binding Rossmann-like Domain"/>
    <property type="match status" value="1"/>
</dbReference>
<dbReference type="SUPFAM" id="SSF51735">
    <property type="entry name" value="NAD(P)-binding Rossmann-fold domains"/>
    <property type="match status" value="1"/>
</dbReference>
<accession>A0A395VW34</accession>
<dbReference type="RefSeq" id="WP_118419098.1">
    <property type="nucleotide sequence ID" value="NZ_JAQDLI010000022.1"/>
</dbReference>
<reference evidence="2 3" key="1">
    <citation type="submission" date="2018-08" db="EMBL/GenBank/DDBJ databases">
        <title>A genome reference for cultivated species of the human gut microbiota.</title>
        <authorList>
            <person name="Zou Y."/>
            <person name="Xue W."/>
            <person name="Luo G."/>
        </authorList>
    </citation>
    <scope>NUCLEOTIDE SEQUENCE [LARGE SCALE GENOMIC DNA]</scope>
    <source>
        <strain evidence="2 3">AF20-9LB</strain>
    </source>
</reference>
<evidence type="ECO:0000313" key="3">
    <source>
        <dbReference type="Proteomes" id="UP000266492"/>
    </source>
</evidence>
<evidence type="ECO:0000313" key="2">
    <source>
        <dbReference type="EMBL" id="RGS80625.1"/>
    </source>
</evidence>
<dbReference type="InterPro" id="IPR001509">
    <property type="entry name" value="Epimerase_deHydtase"/>
</dbReference>
<dbReference type="AlphaFoldDB" id="A0A395VW34"/>
<sequence length="339" mass="38079">MNYIIIGGTGFIGTHLTILIKQQYPDAQVYNLDIVKPGTPLLTVKNYVSPLKEEQVLQSVFVECDVRKSIEHLTFTPTSEDVIFNFAAVHRTPGHPDQAYFETNIRGAENVCAFAEKFGIKKIVFTSSIAPYGAAEDLKTEDTLPTPNTPYGISKLVAEKIHTIWQAKRSNERQLTIVRPGVVFGKGENGNFTRLYWGIRGGKFFYPGRKDTIKACIYVKELVRFMLYRLENHSEGVELYNCTFEPAFTIEQIVETMKKATGLQRTIVKVPGSLLMTVASIVGPLGGKALGICPARVKKLMISTNICGRKLADSGYKFHYTFEEAIKDWYRDNDGQCLR</sequence>
<feature type="domain" description="NAD-dependent epimerase/dehydratase" evidence="1">
    <location>
        <begin position="4"/>
        <end position="241"/>
    </location>
</feature>
<comment type="caution">
    <text evidence="2">The sequence shown here is derived from an EMBL/GenBank/DDBJ whole genome shotgun (WGS) entry which is preliminary data.</text>
</comment>
<proteinExistence type="predicted"/>
<organism evidence="2 3">
    <name type="scientific">Bacteroides ovatus</name>
    <dbReference type="NCBI Taxonomy" id="28116"/>
    <lineage>
        <taxon>Bacteria</taxon>
        <taxon>Pseudomonadati</taxon>
        <taxon>Bacteroidota</taxon>
        <taxon>Bacteroidia</taxon>
        <taxon>Bacteroidales</taxon>
        <taxon>Bacteroidaceae</taxon>
        <taxon>Bacteroides</taxon>
    </lineage>
</organism>
<dbReference type="InterPro" id="IPR036291">
    <property type="entry name" value="NAD(P)-bd_dom_sf"/>
</dbReference>